<feature type="binding site" evidence="8">
    <location>
        <begin position="610"/>
        <end position="613"/>
    </location>
    <ligand>
        <name>GTP</name>
        <dbReference type="ChEBI" id="CHEBI:37565"/>
    </ligand>
</feature>
<evidence type="ECO:0000256" key="8">
    <source>
        <dbReference type="HAMAP-Rule" id="MF_00100"/>
    </source>
</evidence>
<dbReference type="InterPro" id="IPR000795">
    <property type="entry name" value="T_Tr_GTP-bd_dom"/>
</dbReference>
<evidence type="ECO:0000256" key="9">
    <source>
        <dbReference type="RuleBase" id="RU000644"/>
    </source>
</evidence>
<feature type="compositionally biased region" description="Basic and acidic residues" evidence="10">
    <location>
        <begin position="176"/>
        <end position="200"/>
    </location>
</feature>
<evidence type="ECO:0000313" key="12">
    <source>
        <dbReference type="EMBL" id="PQO34755.1"/>
    </source>
</evidence>
<feature type="compositionally biased region" description="Basic and acidic residues" evidence="10">
    <location>
        <begin position="211"/>
        <end position="225"/>
    </location>
</feature>
<organism evidence="12 13">
    <name type="scientific">Blastopirellula marina</name>
    <dbReference type="NCBI Taxonomy" id="124"/>
    <lineage>
        <taxon>Bacteria</taxon>
        <taxon>Pseudomonadati</taxon>
        <taxon>Planctomycetota</taxon>
        <taxon>Planctomycetia</taxon>
        <taxon>Pirellulales</taxon>
        <taxon>Pirellulaceae</taxon>
        <taxon>Blastopirellula</taxon>
    </lineage>
</organism>
<dbReference type="Pfam" id="PF04760">
    <property type="entry name" value="IF2_N"/>
    <property type="match status" value="1"/>
</dbReference>
<keyword evidence="8" id="KW-0963">Cytoplasm</keyword>
<evidence type="ECO:0000256" key="2">
    <source>
        <dbReference type="ARBA" id="ARBA00020675"/>
    </source>
</evidence>
<dbReference type="InterPro" id="IPR005225">
    <property type="entry name" value="Small_GTP-bd"/>
</dbReference>
<evidence type="ECO:0000259" key="11">
    <source>
        <dbReference type="PROSITE" id="PS51722"/>
    </source>
</evidence>
<dbReference type="InterPro" id="IPR009000">
    <property type="entry name" value="Transl_B-barrel_sf"/>
</dbReference>
<protein>
    <recommendedName>
        <fullName evidence="2 8">Translation initiation factor IF-2</fullName>
    </recommendedName>
</protein>
<evidence type="ECO:0000256" key="10">
    <source>
        <dbReference type="SAM" id="MobiDB-lite"/>
    </source>
</evidence>
<feature type="compositionally biased region" description="Basic and acidic residues" evidence="10">
    <location>
        <begin position="246"/>
        <end position="258"/>
    </location>
</feature>
<dbReference type="Gene3D" id="3.40.50.10050">
    <property type="entry name" value="Translation initiation factor IF- 2, domain 3"/>
    <property type="match status" value="1"/>
</dbReference>
<keyword evidence="3 8" id="KW-0396">Initiation factor</keyword>
<dbReference type="FunFam" id="3.40.50.300:FF:000019">
    <property type="entry name" value="Translation initiation factor IF-2"/>
    <property type="match status" value="1"/>
</dbReference>
<dbReference type="InterPro" id="IPR015760">
    <property type="entry name" value="TIF_IF2"/>
</dbReference>
<proteinExistence type="inferred from homology"/>
<dbReference type="GO" id="GO:0005829">
    <property type="term" value="C:cytosol"/>
    <property type="evidence" value="ECO:0007669"/>
    <property type="project" value="TreeGrafter"/>
</dbReference>
<dbReference type="FunFam" id="2.40.30.10:FF:000008">
    <property type="entry name" value="Translation initiation factor IF-2"/>
    <property type="match status" value="1"/>
</dbReference>
<dbReference type="SUPFAM" id="SSF50447">
    <property type="entry name" value="Translation proteins"/>
    <property type="match status" value="2"/>
</dbReference>
<dbReference type="SUPFAM" id="SSF52540">
    <property type="entry name" value="P-loop containing nucleoside triphosphate hydrolases"/>
    <property type="match status" value="1"/>
</dbReference>
<reference evidence="12 13" key="1">
    <citation type="submission" date="2018-02" db="EMBL/GenBank/DDBJ databases">
        <title>Comparative genomes isolates from brazilian mangrove.</title>
        <authorList>
            <person name="Araujo J.E."/>
            <person name="Taketani R.G."/>
            <person name="Silva M.C.P."/>
            <person name="Loureco M.V."/>
            <person name="Andreote F.D."/>
        </authorList>
    </citation>
    <scope>NUCLEOTIDE SEQUENCE [LARGE SCALE GENOMIC DNA]</scope>
    <source>
        <strain evidence="12 13">Hex-1 MGV</strain>
    </source>
</reference>
<keyword evidence="4 8" id="KW-0547">Nucleotide-binding</keyword>
<evidence type="ECO:0000313" key="13">
    <source>
        <dbReference type="Proteomes" id="UP000238322"/>
    </source>
</evidence>
<dbReference type="Pfam" id="PF11987">
    <property type="entry name" value="IF-2"/>
    <property type="match status" value="1"/>
</dbReference>
<dbReference type="InterPro" id="IPR027417">
    <property type="entry name" value="P-loop_NTPase"/>
</dbReference>
<dbReference type="InterPro" id="IPR053905">
    <property type="entry name" value="EF-G-like_DII"/>
</dbReference>
<feature type="region of interest" description="G-domain" evidence="8">
    <location>
        <begin position="504"/>
        <end position="652"/>
    </location>
</feature>
<feature type="compositionally biased region" description="Basic and acidic residues" evidence="10">
    <location>
        <begin position="117"/>
        <end position="126"/>
    </location>
</feature>
<dbReference type="Gene3D" id="1.10.10.2480">
    <property type="match status" value="1"/>
</dbReference>
<dbReference type="CDD" id="cd01887">
    <property type="entry name" value="IF2_eIF5B"/>
    <property type="match status" value="1"/>
</dbReference>
<sequence>MRGSPASFITRELSRKAQVPIRIYALAKELQVDSKQLVDICNRAGVTGKGSALASLDDDELVKVKAFLNKDSGGDDSRRGSQGRSTIDEPIRPERPVQPSKPKQIRTLGGPLSGRGRGKDDSSHEPEESELAASVATEEEDSPATEADEVVTTNEVEAEAPSTPVEETSEPTSSEPTEKEEAPVAESKPEAEQAESKSEDKDEAEPSSEQATHKDAPVRGIRRGDYIAIGSQRKVRTLGAGGSGPKKQEDDRNKGREKPKPKKAGPVVKIAKMPTAPAPKQTVEKKEPAAQKPIMQLPKEAIKGAKKGQKAPLEEFTKLHEKKRKSKDRKSVADIDDVAEVRETEEGTPRGKKGKGKSTGMAGMAGSRDARTQGRKRNRNVGSVDGGDDGEIRGRRSRPRREKSSNKVSTAAPRKTDIALELPCTLREFSEATGLPVQSVQRTLMGLGQMVTINASLDAETAELLCAEHGIDLKIKEPESIEDTLLNHIEDMVDSDADLVERPPVVTFLGHVDHGKTSLLDKIIGLDVVSGEAGGITQHIRAYIVDKGDKKISFVDTPGHEAFTEMRARGANVTDIAVLIVAADDGVMPQTEEAISHAKAAEVPIIVALNKMDVPGANPDKALQQLSQHGLLPAEWGGDVEVVKTSAITGEGVDTLLETILLTSEIHEYKANPKRQAVGVCLEAEQESDRGVLAKLIVNNGTLKVGDVVVCGSTFGRVKAMYDTLNPRVRLEEAPPSTPVNVTGFDEAPAAGERFYVLDDIADAREIAEMRSHRSREQQLGGHTVKISFEDFQARLQSGNLAGDEAGIVYLNIILRADTRGSIEAIQKELDKLDHPEVKVRVMQATVGGVTVADVTLASASDAVIVAFNVIPDEAARSLADDRGVEVRRYDIIYKVTEDIKMLLEGRLRPESRVTELGRALVQRTFTVSRIGTIAGCRVLGGIIERNCRIRVNRDGRGIGDYPLDSLKREKDDVKEVREGYECGIKLGGFNDIKEGDILEAFKVEEFARTLES</sequence>
<comment type="similarity">
    <text evidence="1 8 9">Belongs to the TRAFAC class translation factor GTPase superfamily. Classic translation factor GTPase family. IF-2 subfamily.</text>
</comment>
<comment type="subcellular location">
    <subcellularLocation>
        <location evidence="8">Cytoplasm</location>
    </subcellularLocation>
</comment>
<dbReference type="NCBIfam" id="TIGR00231">
    <property type="entry name" value="small_GTP"/>
    <property type="match status" value="1"/>
</dbReference>
<dbReference type="EMBL" id="PUHY01000010">
    <property type="protein sequence ID" value="PQO34755.1"/>
    <property type="molecule type" value="Genomic_DNA"/>
</dbReference>
<keyword evidence="6 8" id="KW-0342">GTP-binding</keyword>
<dbReference type="InterPro" id="IPR006847">
    <property type="entry name" value="IF2_N"/>
</dbReference>
<feature type="compositionally biased region" description="Low complexity" evidence="10">
    <location>
        <begin position="150"/>
        <end position="175"/>
    </location>
</feature>
<evidence type="ECO:0000256" key="6">
    <source>
        <dbReference type="ARBA" id="ARBA00023134"/>
    </source>
</evidence>
<dbReference type="Gene3D" id="3.40.50.300">
    <property type="entry name" value="P-loop containing nucleotide triphosphate hydrolases"/>
    <property type="match status" value="1"/>
</dbReference>
<comment type="caution">
    <text evidence="12">The sequence shown here is derived from an EMBL/GenBank/DDBJ whole genome shotgun (WGS) entry which is preliminary data.</text>
</comment>
<dbReference type="SUPFAM" id="SSF52156">
    <property type="entry name" value="Initiation factor IF2/eIF5b, domain 3"/>
    <property type="match status" value="1"/>
</dbReference>
<feature type="binding site" evidence="8">
    <location>
        <begin position="510"/>
        <end position="517"/>
    </location>
    <ligand>
        <name>GTP</name>
        <dbReference type="ChEBI" id="CHEBI:37565"/>
    </ligand>
</feature>
<dbReference type="GO" id="GO:0003743">
    <property type="term" value="F:translation initiation factor activity"/>
    <property type="evidence" value="ECO:0007669"/>
    <property type="project" value="UniProtKB-UniRule"/>
</dbReference>
<feature type="compositionally biased region" description="Basic and acidic residues" evidence="10">
    <location>
        <begin position="329"/>
        <end position="349"/>
    </location>
</feature>
<feature type="domain" description="Tr-type G" evidence="11">
    <location>
        <begin position="501"/>
        <end position="674"/>
    </location>
</feature>
<evidence type="ECO:0000256" key="5">
    <source>
        <dbReference type="ARBA" id="ARBA00022917"/>
    </source>
</evidence>
<dbReference type="FunFam" id="3.40.50.10050:FF:000001">
    <property type="entry name" value="Translation initiation factor IF-2"/>
    <property type="match status" value="1"/>
</dbReference>
<feature type="compositionally biased region" description="Acidic residues" evidence="10">
    <location>
        <begin position="137"/>
        <end position="149"/>
    </location>
</feature>
<dbReference type="OrthoDB" id="9811804at2"/>
<dbReference type="PROSITE" id="PS51722">
    <property type="entry name" value="G_TR_2"/>
    <property type="match status" value="1"/>
</dbReference>
<dbReference type="FunFam" id="2.40.30.10:FF:000054">
    <property type="entry name" value="Translation initiation factor IF-2"/>
    <property type="match status" value="1"/>
</dbReference>
<dbReference type="PANTHER" id="PTHR43381:SF5">
    <property type="entry name" value="TR-TYPE G DOMAIN-CONTAINING PROTEIN"/>
    <property type="match status" value="1"/>
</dbReference>
<dbReference type="AlphaFoldDB" id="A0A2S8FRE6"/>
<dbReference type="InterPro" id="IPR036925">
    <property type="entry name" value="TIF_IF2_dom3_sf"/>
</dbReference>
<comment type="function">
    <text evidence="7 8 9">One of the essential components for the initiation of protein synthesis. Protects formylmethionyl-tRNA from spontaneous hydrolysis and promotes its binding to the 30S ribosomal subunits. Also involved in the hydrolysis of GTP during the formation of the 70S ribosomal complex.</text>
</comment>
<dbReference type="InterPro" id="IPR023115">
    <property type="entry name" value="TIF_IF2_dom3"/>
</dbReference>
<accession>A0A2S8FRE6</accession>
<evidence type="ECO:0000256" key="3">
    <source>
        <dbReference type="ARBA" id="ARBA00022540"/>
    </source>
</evidence>
<dbReference type="CDD" id="cd03692">
    <property type="entry name" value="mtIF2_IVc"/>
    <property type="match status" value="1"/>
</dbReference>
<evidence type="ECO:0000256" key="4">
    <source>
        <dbReference type="ARBA" id="ARBA00022741"/>
    </source>
</evidence>
<name>A0A2S8FRE6_9BACT</name>
<dbReference type="NCBIfam" id="TIGR00487">
    <property type="entry name" value="IF-2"/>
    <property type="match status" value="1"/>
</dbReference>
<dbReference type="Proteomes" id="UP000238322">
    <property type="component" value="Unassembled WGS sequence"/>
</dbReference>
<dbReference type="Pfam" id="PF00009">
    <property type="entry name" value="GTP_EFTU"/>
    <property type="match status" value="1"/>
</dbReference>
<feature type="compositionally biased region" description="Basic and acidic residues" evidence="10">
    <location>
        <begin position="86"/>
        <end position="95"/>
    </location>
</feature>
<evidence type="ECO:0000256" key="7">
    <source>
        <dbReference type="ARBA" id="ARBA00025162"/>
    </source>
</evidence>
<dbReference type="InterPro" id="IPR000178">
    <property type="entry name" value="TF_IF2_bacterial-like"/>
</dbReference>
<dbReference type="GO" id="GO:0005525">
    <property type="term" value="F:GTP binding"/>
    <property type="evidence" value="ECO:0007669"/>
    <property type="project" value="UniProtKB-KW"/>
</dbReference>
<dbReference type="PANTHER" id="PTHR43381">
    <property type="entry name" value="TRANSLATION INITIATION FACTOR IF-2-RELATED"/>
    <property type="match status" value="1"/>
</dbReference>
<dbReference type="InterPro" id="IPR044145">
    <property type="entry name" value="IF2_II"/>
</dbReference>
<dbReference type="Pfam" id="PF22042">
    <property type="entry name" value="EF-G_D2"/>
    <property type="match status" value="1"/>
</dbReference>
<feature type="region of interest" description="Disordered" evidence="10">
    <location>
        <begin position="68"/>
        <end position="414"/>
    </location>
</feature>
<gene>
    <name evidence="8" type="primary">infB</name>
    <name evidence="12" type="ORF">C5Y83_14740</name>
</gene>
<evidence type="ECO:0000256" key="1">
    <source>
        <dbReference type="ARBA" id="ARBA00007733"/>
    </source>
</evidence>
<dbReference type="Gene3D" id="2.40.30.10">
    <property type="entry name" value="Translation factors"/>
    <property type="match status" value="2"/>
</dbReference>
<feature type="binding site" evidence="8">
    <location>
        <begin position="556"/>
        <end position="560"/>
    </location>
    <ligand>
        <name>GTP</name>
        <dbReference type="ChEBI" id="CHEBI:37565"/>
    </ligand>
</feature>
<dbReference type="HAMAP" id="MF_00100_B">
    <property type="entry name" value="IF_2_B"/>
    <property type="match status" value="1"/>
</dbReference>
<keyword evidence="5 8" id="KW-0648">Protein biosynthesis</keyword>
<dbReference type="GO" id="GO:0003924">
    <property type="term" value="F:GTPase activity"/>
    <property type="evidence" value="ECO:0007669"/>
    <property type="project" value="UniProtKB-UniRule"/>
</dbReference>
<dbReference type="CDD" id="cd03702">
    <property type="entry name" value="IF2_mtIF2_II"/>
    <property type="match status" value="1"/>
</dbReference>